<dbReference type="InterPro" id="IPR015813">
    <property type="entry name" value="Pyrv/PenolPyrv_kinase-like_dom"/>
</dbReference>
<feature type="domain" description="HpcH/HpaI aldolase/citrate lyase" evidence="5">
    <location>
        <begin position="59"/>
        <end position="298"/>
    </location>
</feature>
<evidence type="ECO:0000256" key="3">
    <source>
        <dbReference type="ARBA" id="ARBA00023239"/>
    </source>
</evidence>
<evidence type="ECO:0000313" key="7">
    <source>
        <dbReference type="Proteomes" id="UP000052124"/>
    </source>
</evidence>
<accession>A0A0R2XQE4</accession>
<dbReference type="GO" id="GO:0016832">
    <property type="term" value="F:aldehyde-lyase activity"/>
    <property type="evidence" value="ECO:0007669"/>
    <property type="project" value="TreeGrafter"/>
</dbReference>
<proteinExistence type="inferred from homology"/>
<organism evidence="6 7">
    <name type="scientific">OM182 bacterium BACL3 MAG-120531-bin86</name>
    <dbReference type="NCBI Taxonomy" id="1655628"/>
    <lineage>
        <taxon>Bacteria</taxon>
        <taxon>Pseudomonadati</taxon>
        <taxon>Pseudomonadota</taxon>
        <taxon>Gammaproteobacteria</taxon>
        <taxon>OMG group</taxon>
        <taxon>OM182 clade</taxon>
    </lineage>
</organism>
<feature type="signal peptide" evidence="4">
    <location>
        <begin position="1"/>
        <end position="25"/>
    </location>
</feature>
<dbReference type="PANTHER" id="PTHR30502">
    <property type="entry name" value="2-KETO-3-DEOXY-L-RHAMNONATE ALDOLASE"/>
    <property type="match status" value="1"/>
</dbReference>
<evidence type="ECO:0000313" key="6">
    <source>
        <dbReference type="EMBL" id="KRP38352.1"/>
    </source>
</evidence>
<evidence type="ECO:0000256" key="1">
    <source>
        <dbReference type="ARBA" id="ARBA00005568"/>
    </source>
</evidence>
<dbReference type="AlphaFoldDB" id="A0A0R2XQE4"/>
<comment type="caution">
    <text evidence="6">The sequence shown here is derived from an EMBL/GenBank/DDBJ whole genome shotgun (WGS) entry which is preliminary data.</text>
</comment>
<dbReference type="Pfam" id="PF03328">
    <property type="entry name" value="HpcH_HpaI"/>
    <property type="match status" value="1"/>
</dbReference>
<dbReference type="GO" id="GO:0046872">
    <property type="term" value="F:metal ion binding"/>
    <property type="evidence" value="ECO:0007669"/>
    <property type="project" value="UniProtKB-KW"/>
</dbReference>
<evidence type="ECO:0000256" key="2">
    <source>
        <dbReference type="ARBA" id="ARBA00022723"/>
    </source>
</evidence>
<dbReference type="SUPFAM" id="SSF51621">
    <property type="entry name" value="Phosphoenolpyruvate/pyruvate domain"/>
    <property type="match status" value="1"/>
</dbReference>
<dbReference type="InterPro" id="IPR005000">
    <property type="entry name" value="Aldolase/citrate-lyase_domain"/>
</dbReference>
<keyword evidence="4" id="KW-0732">Signal</keyword>
<dbReference type="EMBL" id="LIDH01000177">
    <property type="protein sequence ID" value="KRP38352.1"/>
    <property type="molecule type" value="Genomic_DNA"/>
</dbReference>
<dbReference type="PANTHER" id="PTHR30502:SF0">
    <property type="entry name" value="PHOSPHOENOLPYRUVATE CARBOXYLASE FAMILY PROTEIN"/>
    <property type="match status" value="1"/>
</dbReference>
<dbReference type="Proteomes" id="UP000052124">
    <property type="component" value="Unassembled WGS sequence"/>
</dbReference>
<dbReference type="InterPro" id="IPR040442">
    <property type="entry name" value="Pyrv_kinase-like_dom_sf"/>
</dbReference>
<protein>
    <recommendedName>
        <fullName evidence="5">HpcH/HpaI aldolase/citrate lyase domain-containing protein</fullName>
    </recommendedName>
</protein>
<gene>
    <name evidence="6" type="ORF">ABS26_08640</name>
</gene>
<evidence type="ECO:0000256" key="4">
    <source>
        <dbReference type="SAM" id="SignalP"/>
    </source>
</evidence>
<dbReference type="Gene3D" id="3.20.20.60">
    <property type="entry name" value="Phosphoenolpyruvate-binding domains"/>
    <property type="match status" value="1"/>
</dbReference>
<dbReference type="GO" id="GO:0005737">
    <property type="term" value="C:cytoplasm"/>
    <property type="evidence" value="ECO:0007669"/>
    <property type="project" value="TreeGrafter"/>
</dbReference>
<keyword evidence="3" id="KW-0456">Lyase</keyword>
<sequence>MRSQPTRVVLALSLALVLSSSLTSAQVELGARLNKTIELLDNGHAALGLLAFDYSLNNARSLARSDLDFVIIDMEHAPFDVERLREFLLGMTDKRAILDKGNLQPSVTPIVRIPATGGTEVITQVKQVLDVGVFGVMFPSVDNREQAEIAIKAMRYPQLTNAEDFEPRGLRGRNPANASWYWGISDYHQKADVWPLDDAGELLAIIQIETPEGVENIDAILSVPGVGAIFIGPADLSGAMGFASASAPEVEAAIQTVLSACLTHDVACAITTSSNSVEQRLAEGFTMVTVGTDSGLSARAAETLSKAKSAIDQ</sequence>
<keyword evidence="2" id="KW-0479">Metal-binding</keyword>
<feature type="chain" id="PRO_5006428137" description="HpcH/HpaI aldolase/citrate lyase domain-containing protein" evidence="4">
    <location>
        <begin position="26"/>
        <end position="313"/>
    </location>
</feature>
<name>A0A0R2XQE4_9GAMM</name>
<reference evidence="6 7" key="1">
    <citation type="submission" date="2015-10" db="EMBL/GenBank/DDBJ databases">
        <title>Metagenome-Assembled Genomes uncover a global brackish microbiome.</title>
        <authorList>
            <person name="Hugerth L.W."/>
            <person name="Larsson J."/>
            <person name="Alneberg J."/>
            <person name="Lindh M.V."/>
            <person name="Legrand C."/>
            <person name="Pinhassi J."/>
            <person name="Andersson A.F."/>
        </authorList>
    </citation>
    <scope>NUCLEOTIDE SEQUENCE [LARGE SCALE GENOMIC DNA]</scope>
    <source>
        <strain evidence="6">BACL3 MAG-120531-bin86</strain>
    </source>
</reference>
<comment type="similarity">
    <text evidence="1">Belongs to the HpcH/HpaI aldolase family.</text>
</comment>
<dbReference type="InterPro" id="IPR050251">
    <property type="entry name" value="HpcH-HpaI_aldolase"/>
</dbReference>
<evidence type="ECO:0000259" key="5">
    <source>
        <dbReference type="Pfam" id="PF03328"/>
    </source>
</evidence>